<proteinExistence type="predicted"/>
<dbReference type="EMBL" id="CM007647">
    <property type="protein sequence ID" value="ONL92522.1"/>
    <property type="molecule type" value="Genomic_DNA"/>
</dbReference>
<sequence>RNQFTSPPCISPLSFSASLPLRLPLLPYRLLPLRPSNSVVPCPRAPRALRRLRQPRWQEATHSQPRLLGQILLRCTAGRHLGLRRFVAPVPVAASSSLEVVATGKKGPFRPNPSLARHWPPPRPPSRCHSRDNRPPPTRLRSSQRGRRGFPSQILL</sequence>
<keyword evidence="1" id="KW-0689">Ribosomal protein</keyword>
<evidence type="ECO:0000313" key="1">
    <source>
        <dbReference type="EMBL" id="ONL92522.1"/>
    </source>
</evidence>
<dbReference type="IntAct" id="A0A1D6JJL6">
    <property type="interactions" value="1"/>
</dbReference>
<keyword evidence="1" id="KW-0687">Ribonucleoprotein</keyword>
<organism evidence="1">
    <name type="scientific">Zea mays</name>
    <name type="common">Maize</name>
    <dbReference type="NCBI Taxonomy" id="4577"/>
    <lineage>
        <taxon>Eukaryota</taxon>
        <taxon>Viridiplantae</taxon>
        <taxon>Streptophyta</taxon>
        <taxon>Embryophyta</taxon>
        <taxon>Tracheophyta</taxon>
        <taxon>Spermatophyta</taxon>
        <taxon>Magnoliopsida</taxon>
        <taxon>Liliopsida</taxon>
        <taxon>Poales</taxon>
        <taxon>Poaceae</taxon>
        <taxon>PACMAD clade</taxon>
        <taxon>Panicoideae</taxon>
        <taxon>Andropogonodae</taxon>
        <taxon>Andropogoneae</taxon>
        <taxon>Tripsacinae</taxon>
        <taxon>Zea</taxon>
    </lineage>
</organism>
<dbReference type="GO" id="GO:0005840">
    <property type="term" value="C:ribosome"/>
    <property type="evidence" value="ECO:0007669"/>
    <property type="project" value="UniProtKB-KW"/>
</dbReference>
<name>A0A1D6JJL6_MAIZE</name>
<reference evidence="1" key="1">
    <citation type="submission" date="2015-12" db="EMBL/GenBank/DDBJ databases">
        <title>Update maize B73 reference genome by single molecule sequencing technologies.</title>
        <authorList>
            <consortium name="Maize Genome Sequencing Project"/>
            <person name="Ware D."/>
        </authorList>
    </citation>
    <scope>NUCLEOTIDE SEQUENCE [LARGE SCALE GENOMIC DNA]</scope>
    <source>
        <tissue evidence="1">Seedling</tissue>
    </source>
</reference>
<accession>A0A1D6JJL6</accession>
<protein>
    <submittedName>
        <fullName evidence="1">50S ribosomal protein L35</fullName>
    </submittedName>
</protein>
<gene>
    <name evidence="1" type="ORF">ZEAMMB73_Zm00001d027271</name>
</gene>
<feature type="non-terminal residue" evidence="1">
    <location>
        <position position="1"/>
    </location>
</feature>